<evidence type="ECO:0000313" key="2">
    <source>
        <dbReference type="EMBL" id="BBX34585.1"/>
    </source>
</evidence>
<sequence length="126" mass="12961">MSAEPPSPPLRATIGFWVWLTASVLLIVGGLFAAAVELPGLNTVLFRGTGVLTALGGAAMAYLAGRSRTGEPRFRRAALALSMALVVVIGLTAALGVVHILTLLGVLLLIAGTILNARVDFGRNGE</sequence>
<keyword evidence="1" id="KW-0812">Transmembrane</keyword>
<feature type="transmembrane region" description="Helical" evidence="1">
    <location>
        <begin position="100"/>
        <end position="119"/>
    </location>
</feature>
<proteinExistence type="predicted"/>
<feature type="transmembrane region" description="Helical" evidence="1">
    <location>
        <begin position="12"/>
        <end position="32"/>
    </location>
</feature>
<feature type="transmembrane region" description="Helical" evidence="1">
    <location>
        <begin position="77"/>
        <end position="94"/>
    </location>
</feature>
<dbReference type="Proteomes" id="UP000465622">
    <property type="component" value="Chromosome"/>
</dbReference>
<dbReference type="EMBL" id="AP027452">
    <property type="protein sequence ID" value="BDY29554.1"/>
    <property type="molecule type" value="Genomic_DNA"/>
</dbReference>
<accession>A0AAI8TVD5</accession>
<gene>
    <name evidence="3" type="ORF">hbim_03492</name>
    <name evidence="2" type="ORF">MMAGJ_38670</name>
</gene>
<dbReference type="RefSeq" id="WP_036429545.1">
    <property type="nucleotide sequence ID" value="NZ_AP022567.1"/>
</dbReference>
<evidence type="ECO:0000313" key="3">
    <source>
        <dbReference type="EMBL" id="BDY29554.1"/>
    </source>
</evidence>
<keyword evidence="1" id="KW-0472">Membrane</keyword>
<evidence type="ECO:0000313" key="4">
    <source>
        <dbReference type="Proteomes" id="UP000465622"/>
    </source>
</evidence>
<evidence type="ECO:0000313" key="5">
    <source>
        <dbReference type="Proteomes" id="UP001241092"/>
    </source>
</evidence>
<reference evidence="3" key="3">
    <citation type="submission" date="2023-03" db="EMBL/GenBank/DDBJ databases">
        <title>Draft genome sequence of a Mycolicibacterium mageritense strain H4_3_1 isolated from a hybrid biological-inorganic system reactor.</title>
        <authorList>
            <person name="Feng X."/>
            <person name="Kazama D."/>
            <person name="Sato K."/>
            <person name="Kobayashi H."/>
        </authorList>
    </citation>
    <scope>NUCLEOTIDE SEQUENCE</scope>
    <source>
        <strain evidence="3">H4_3_1</strain>
    </source>
</reference>
<organism evidence="3 5">
    <name type="scientific">Mycolicibacterium mageritense</name>
    <name type="common">Mycobacterium mageritense</name>
    <dbReference type="NCBI Taxonomy" id="53462"/>
    <lineage>
        <taxon>Bacteria</taxon>
        <taxon>Bacillati</taxon>
        <taxon>Actinomycetota</taxon>
        <taxon>Actinomycetes</taxon>
        <taxon>Mycobacteriales</taxon>
        <taxon>Mycobacteriaceae</taxon>
        <taxon>Mycolicibacterium</taxon>
    </lineage>
</organism>
<dbReference type="Proteomes" id="UP001241092">
    <property type="component" value="Chromosome"/>
</dbReference>
<dbReference type="AlphaFoldDB" id="A0AAI8TVD5"/>
<protein>
    <submittedName>
        <fullName evidence="3">Uncharacterized protein</fullName>
    </submittedName>
</protein>
<feature type="transmembrane region" description="Helical" evidence="1">
    <location>
        <begin position="44"/>
        <end position="65"/>
    </location>
</feature>
<keyword evidence="4" id="KW-1185">Reference proteome</keyword>
<name>A0AAI8TVD5_MYCME</name>
<reference evidence="2 4" key="1">
    <citation type="journal article" date="2019" name="Emerg. Microbes Infect.">
        <title>Comprehensive subspecies identification of 175 nontuberculous mycobacteria species based on 7547 genomic profiles.</title>
        <authorList>
            <person name="Matsumoto Y."/>
            <person name="Kinjo T."/>
            <person name="Motooka D."/>
            <person name="Nabeya D."/>
            <person name="Jung N."/>
            <person name="Uechi K."/>
            <person name="Horii T."/>
            <person name="Iida T."/>
            <person name="Fujita J."/>
            <person name="Nakamura S."/>
        </authorList>
    </citation>
    <scope>NUCLEOTIDE SEQUENCE [LARGE SCALE GENOMIC DNA]</scope>
    <source>
        <strain evidence="2 4">JCM 12375</strain>
    </source>
</reference>
<reference evidence="2" key="2">
    <citation type="submission" date="2020-02" db="EMBL/GenBank/DDBJ databases">
        <authorList>
            <person name="Matsumoto Y."/>
            <person name="Kinjo T."/>
            <person name="Motooka D."/>
            <person name="Nabeya D."/>
            <person name="Jung N."/>
            <person name="Uechi K."/>
            <person name="Horii T."/>
            <person name="Iida T."/>
            <person name="Fujita J."/>
            <person name="Nakamura S."/>
        </authorList>
    </citation>
    <scope>NUCLEOTIDE SEQUENCE</scope>
    <source>
        <strain evidence="2">JCM 12375</strain>
    </source>
</reference>
<evidence type="ECO:0000256" key="1">
    <source>
        <dbReference type="SAM" id="Phobius"/>
    </source>
</evidence>
<keyword evidence="1" id="KW-1133">Transmembrane helix</keyword>
<dbReference type="EMBL" id="AP022567">
    <property type="protein sequence ID" value="BBX34585.1"/>
    <property type="molecule type" value="Genomic_DNA"/>
</dbReference>